<dbReference type="PROSITE" id="PS51349">
    <property type="entry name" value="FMN_HYDROXY_ACID_DH_2"/>
    <property type="match status" value="1"/>
</dbReference>
<dbReference type="AlphaFoldDB" id="J4IAY8"/>
<dbReference type="Proteomes" id="UP000006352">
    <property type="component" value="Unassembled WGS sequence"/>
</dbReference>
<feature type="domain" description="FMN hydroxy acid dehydrogenase" evidence="3">
    <location>
        <begin position="132"/>
        <end position="535"/>
    </location>
</feature>
<evidence type="ECO:0000256" key="1">
    <source>
        <dbReference type="ARBA" id="ARBA00001917"/>
    </source>
</evidence>
<name>J4IAY8_9APHY</name>
<dbReference type="GeneID" id="24098647"/>
<accession>J4IAY8</accession>
<keyword evidence="5" id="KW-1185">Reference proteome</keyword>
<dbReference type="Gene3D" id="3.20.20.70">
    <property type="entry name" value="Aldolase class I"/>
    <property type="match status" value="1"/>
</dbReference>
<dbReference type="SUPFAM" id="SSF51395">
    <property type="entry name" value="FMN-linked oxidoreductases"/>
    <property type="match status" value="1"/>
</dbReference>
<evidence type="ECO:0000313" key="4">
    <source>
        <dbReference type="EMBL" id="CCM03736.1"/>
    </source>
</evidence>
<protein>
    <recommendedName>
        <fullName evidence="3">FMN hydroxy acid dehydrogenase domain-containing protein</fullName>
    </recommendedName>
</protein>
<dbReference type="GO" id="GO:0016491">
    <property type="term" value="F:oxidoreductase activity"/>
    <property type="evidence" value="ECO:0007669"/>
    <property type="project" value="UniProtKB-KW"/>
</dbReference>
<dbReference type="RefSeq" id="XP_012183019.1">
    <property type="nucleotide sequence ID" value="XM_012327629.1"/>
</dbReference>
<dbReference type="FunCoup" id="J4IAY8">
    <property type="interactions" value="83"/>
</dbReference>
<dbReference type="InterPro" id="IPR000262">
    <property type="entry name" value="FMN-dep_DH"/>
</dbReference>
<dbReference type="PROSITE" id="PS00557">
    <property type="entry name" value="FMN_HYDROXY_ACID_DH_1"/>
    <property type="match status" value="1"/>
</dbReference>
<dbReference type="InterPro" id="IPR037396">
    <property type="entry name" value="FMN_HAD"/>
</dbReference>
<dbReference type="OrthoDB" id="25826at2759"/>
<reference evidence="4 5" key="1">
    <citation type="journal article" date="2012" name="Appl. Environ. Microbiol.">
        <title>Short-read sequencing for genomic analysis of the brown rot fungus Fibroporia radiculosa.</title>
        <authorList>
            <person name="Tang J.D."/>
            <person name="Perkins A.D."/>
            <person name="Sonstegard T.S."/>
            <person name="Schroeder S.G."/>
            <person name="Burgess S.C."/>
            <person name="Diehl S.V."/>
        </authorList>
    </citation>
    <scope>NUCLEOTIDE SEQUENCE [LARGE SCALE GENOMIC DNA]</scope>
    <source>
        <strain evidence="4 5">TFFH 294</strain>
    </source>
</reference>
<proteinExistence type="predicted"/>
<dbReference type="InterPro" id="IPR013785">
    <property type="entry name" value="Aldolase_TIM"/>
</dbReference>
<evidence type="ECO:0000256" key="2">
    <source>
        <dbReference type="ARBA" id="ARBA00023002"/>
    </source>
</evidence>
<evidence type="ECO:0000259" key="3">
    <source>
        <dbReference type="PROSITE" id="PS51349"/>
    </source>
</evidence>
<dbReference type="InParanoid" id="J4IAY8"/>
<dbReference type="EMBL" id="HE797126">
    <property type="protein sequence ID" value="CCM03736.1"/>
    <property type="molecule type" value="Genomic_DNA"/>
</dbReference>
<dbReference type="HOGENOM" id="CLU_020639_0_1_1"/>
<keyword evidence="2" id="KW-0560">Oxidoreductase</keyword>
<dbReference type="PANTHER" id="PTHR10578:SF86">
    <property type="entry name" value="DEPENDENT DEHYDROGENASE, PUTATIVE (AFU_ORTHOLOGUE AFUA_6G02720)-RELATED"/>
    <property type="match status" value="1"/>
</dbReference>
<gene>
    <name evidence="4" type="ORF">FIBRA_05882</name>
</gene>
<sequence>MPRCAGSNLLLPAVRYRAASATDADEAVIIFQTRVKLPSELVSYAEVTKASESKTPTVSSGELRHYSNSGVPSGIKQRPTLYYLCHVSAQLPPAFPPSSLQTAMTTTINGKTTATSWAMYMRSLYADRQPPTLGTVAVDKLEEAAREKLKDRIEAFLYVFGSAGTCSTHDYNRNDFHKYKIIPRMLRDATHRTLETTLFGVQYPSPLLLAPIGVQGIVHPDGELATSGAAAKVGIPYIMSTASTRSIEAVAQASGSGPRWYQLYWPKSNELTLSVLSRVKKAGFSALVITLDTMLLGWRPHDIDTAYLPFLHGVGTQVGFTDPVFMAQFGKDAYPVDHAPQWPYDPAHLDERIRQGDETAKEHAFLGERWIGEVASGVFRPWEDLAFLKQNWDGPIILKGIMCPEDAELAIDHGVDGIVVSNHGGRQVDGSISTLYALDKIMQSPKVREAQASGRFTILFDSGIRTGSDVIKAIALGAQAVLYGRPFMYALALGGQDGVESQIRAILADVHVTLGLSGFKNLDEIRGKAGVLARD</sequence>
<evidence type="ECO:0000313" key="5">
    <source>
        <dbReference type="Proteomes" id="UP000006352"/>
    </source>
</evidence>
<dbReference type="PANTHER" id="PTHR10578">
    <property type="entry name" value="S -2-HYDROXY-ACID OXIDASE-RELATED"/>
    <property type="match status" value="1"/>
</dbReference>
<dbReference type="InterPro" id="IPR008259">
    <property type="entry name" value="FMN_hydac_DH_AS"/>
</dbReference>
<dbReference type="STRING" id="599839.J4IAY8"/>
<comment type="cofactor">
    <cofactor evidence="1">
        <name>FMN</name>
        <dbReference type="ChEBI" id="CHEBI:58210"/>
    </cofactor>
</comment>
<organism evidence="4 5">
    <name type="scientific">Fibroporia radiculosa</name>
    <dbReference type="NCBI Taxonomy" id="599839"/>
    <lineage>
        <taxon>Eukaryota</taxon>
        <taxon>Fungi</taxon>
        <taxon>Dikarya</taxon>
        <taxon>Basidiomycota</taxon>
        <taxon>Agaricomycotina</taxon>
        <taxon>Agaricomycetes</taxon>
        <taxon>Polyporales</taxon>
        <taxon>Fibroporiaceae</taxon>
        <taxon>Fibroporia</taxon>
    </lineage>
</organism>
<dbReference type="Pfam" id="PF01070">
    <property type="entry name" value="FMN_dh"/>
    <property type="match status" value="1"/>
</dbReference>